<comment type="similarity">
    <text evidence="1 2">Belongs to the UPF0178 family.</text>
</comment>
<dbReference type="PANTHER" id="PTHR35146:SF1">
    <property type="entry name" value="UPF0178 PROTEIN YAII"/>
    <property type="match status" value="1"/>
</dbReference>
<accession>A0A0D6MKK7</accession>
<reference evidence="3 4" key="1">
    <citation type="submission" date="2012-10" db="EMBL/GenBank/DDBJ databases">
        <title>Genome sequencing of Tanticharoenia sakaeratensis NBRC 103193.</title>
        <authorList>
            <person name="Azuma Y."/>
            <person name="Hadano H."/>
            <person name="Hirakawa H."/>
            <person name="Matsushita K."/>
        </authorList>
    </citation>
    <scope>NUCLEOTIDE SEQUENCE [LARGE SCALE GENOMIC DNA]</scope>
    <source>
        <strain evidence="3 4">NBRC 103193</strain>
    </source>
</reference>
<evidence type="ECO:0000313" key="4">
    <source>
        <dbReference type="Proteomes" id="UP000032679"/>
    </source>
</evidence>
<dbReference type="InterPro" id="IPR003791">
    <property type="entry name" value="UPF0178"/>
</dbReference>
<dbReference type="AlphaFoldDB" id="A0A0D6MKK7"/>
<gene>
    <name evidence="3" type="ORF">Tasa_014_001</name>
</gene>
<organism evidence="3 4">
    <name type="scientific">Tanticharoenia sakaeratensis NBRC 103193</name>
    <dbReference type="NCBI Taxonomy" id="1231623"/>
    <lineage>
        <taxon>Bacteria</taxon>
        <taxon>Pseudomonadati</taxon>
        <taxon>Pseudomonadota</taxon>
        <taxon>Alphaproteobacteria</taxon>
        <taxon>Acetobacterales</taxon>
        <taxon>Acetobacteraceae</taxon>
        <taxon>Tanticharoenia</taxon>
    </lineage>
</organism>
<protein>
    <recommendedName>
        <fullName evidence="2">UPF0178 protein Tasa_014_001</fullName>
    </recommendedName>
</protein>
<dbReference type="Pfam" id="PF02639">
    <property type="entry name" value="DUF188"/>
    <property type="match status" value="1"/>
</dbReference>
<dbReference type="Proteomes" id="UP000032679">
    <property type="component" value="Unassembled WGS sequence"/>
</dbReference>
<dbReference type="PANTHER" id="PTHR35146">
    <property type="entry name" value="UPF0178 PROTEIN YAII"/>
    <property type="match status" value="1"/>
</dbReference>
<dbReference type="NCBIfam" id="NF001095">
    <property type="entry name" value="PRK00124.1"/>
    <property type="match status" value="1"/>
</dbReference>
<evidence type="ECO:0000313" key="3">
    <source>
        <dbReference type="EMBL" id="GAN53980.1"/>
    </source>
</evidence>
<proteinExistence type="inferred from homology"/>
<name>A0A0D6MKK7_9PROT</name>
<sequence length="181" mass="19606">MPAIRTARIMLPEFAVHPALMQAGGMIRIFIDSDACPVKDEVYRVAGRYGLHVFVVSNRMIAVPESPLIERVVVDSGPDVADDWIAERASDRDIVITADIPLAARCVEKGAYVLEPKGRLLDSDAIGMALAMRNLMTDLRSAGVMTPGGAAFGKTDRSRFLSVLDTLVVRAQKQQPGRNSG</sequence>
<comment type="caution">
    <text evidence="3">The sequence shown here is derived from an EMBL/GenBank/DDBJ whole genome shotgun (WGS) entry which is preliminary data.</text>
</comment>
<dbReference type="CDD" id="cd18720">
    <property type="entry name" value="PIN_YqxD-like"/>
    <property type="match status" value="1"/>
</dbReference>
<evidence type="ECO:0000256" key="2">
    <source>
        <dbReference type="HAMAP-Rule" id="MF_00489"/>
    </source>
</evidence>
<dbReference type="STRING" id="1231623.Tasa_014_001"/>
<keyword evidence="4" id="KW-1185">Reference proteome</keyword>
<dbReference type="EMBL" id="BALE01000014">
    <property type="protein sequence ID" value="GAN53980.1"/>
    <property type="molecule type" value="Genomic_DNA"/>
</dbReference>
<dbReference type="HAMAP" id="MF_00489">
    <property type="entry name" value="UPF0178"/>
    <property type="match status" value="1"/>
</dbReference>
<evidence type="ECO:0000256" key="1">
    <source>
        <dbReference type="ARBA" id="ARBA00008522"/>
    </source>
</evidence>